<keyword evidence="1" id="KW-0472">Membrane</keyword>
<keyword evidence="1" id="KW-0812">Transmembrane</keyword>
<comment type="caution">
    <text evidence="2">The sequence shown here is derived from an EMBL/GenBank/DDBJ whole genome shotgun (WGS) entry which is preliminary data.</text>
</comment>
<evidence type="ECO:0000313" key="2">
    <source>
        <dbReference type="EMBL" id="PRR82554.1"/>
    </source>
</evidence>
<proteinExistence type="predicted"/>
<feature type="transmembrane region" description="Helical" evidence="1">
    <location>
        <begin position="6"/>
        <end position="23"/>
    </location>
</feature>
<dbReference type="AlphaFoldDB" id="A0A2T0BFA6"/>
<feature type="transmembrane region" description="Helical" evidence="1">
    <location>
        <begin position="44"/>
        <end position="69"/>
    </location>
</feature>
<accession>A0A2T0BFA6</accession>
<gene>
    <name evidence="2" type="ORF">CLVI_16890</name>
</gene>
<organism evidence="2 3">
    <name type="scientific">Clostridium vincentii</name>
    <dbReference type="NCBI Taxonomy" id="52704"/>
    <lineage>
        <taxon>Bacteria</taxon>
        <taxon>Bacillati</taxon>
        <taxon>Bacillota</taxon>
        <taxon>Clostridia</taxon>
        <taxon>Eubacteriales</taxon>
        <taxon>Clostridiaceae</taxon>
        <taxon>Clostridium</taxon>
    </lineage>
</organism>
<name>A0A2T0BFA6_9CLOT</name>
<keyword evidence="1" id="KW-1133">Transmembrane helix</keyword>
<dbReference type="RefSeq" id="WP_106059671.1">
    <property type="nucleotide sequence ID" value="NZ_PVXQ01000015.1"/>
</dbReference>
<evidence type="ECO:0000256" key="1">
    <source>
        <dbReference type="SAM" id="Phobius"/>
    </source>
</evidence>
<protein>
    <submittedName>
        <fullName evidence="2">Uncharacterized protein</fullName>
    </submittedName>
</protein>
<evidence type="ECO:0000313" key="3">
    <source>
        <dbReference type="Proteomes" id="UP000239471"/>
    </source>
</evidence>
<dbReference type="Proteomes" id="UP000239471">
    <property type="component" value="Unassembled WGS sequence"/>
</dbReference>
<dbReference type="EMBL" id="PVXQ01000015">
    <property type="protein sequence ID" value="PRR82554.1"/>
    <property type="molecule type" value="Genomic_DNA"/>
</dbReference>
<sequence length="72" mass="8338">MKIVFIAIIFIMMIFNFTCFLKSRKYLNNAKGEDDKSTKNYDKGMKYIMISVVLSLLICLVGITAIVIYKFL</sequence>
<reference evidence="2 3" key="1">
    <citation type="submission" date="2018-03" db="EMBL/GenBank/DDBJ databases">
        <title>Genome sequence of Clostridium vincentii DSM 10228.</title>
        <authorList>
            <person name="Poehlein A."/>
            <person name="Daniel R."/>
        </authorList>
    </citation>
    <scope>NUCLEOTIDE SEQUENCE [LARGE SCALE GENOMIC DNA]</scope>
    <source>
        <strain evidence="2 3">DSM 10228</strain>
    </source>
</reference>
<keyword evidence="3" id="KW-1185">Reference proteome</keyword>